<feature type="domain" description="JmjC" evidence="1">
    <location>
        <begin position="93"/>
        <end position="260"/>
    </location>
</feature>
<dbReference type="Gene3D" id="2.60.120.650">
    <property type="entry name" value="Cupin"/>
    <property type="match status" value="1"/>
</dbReference>
<proteinExistence type="predicted"/>
<comment type="caution">
    <text evidence="2">The sequence shown here is derived from an EMBL/GenBank/DDBJ whole genome shotgun (WGS) entry which is preliminary data.</text>
</comment>
<organism evidence="2 3">
    <name type="scientific">Nonomuraea endophytica</name>
    <dbReference type="NCBI Taxonomy" id="714136"/>
    <lineage>
        <taxon>Bacteria</taxon>
        <taxon>Bacillati</taxon>
        <taxon>Actinomycetota</taxon>
        <taxon>Actinomycetes</taxon>
        <taxon>Streptosporangiales</taxon>
        <taxon>Streptosporangiaceae</taxon>
        <taxon>Nonomuraea</taxon>
    </lineage>
</organism>
<dbReference type="InterPro" id="IPR041667">
    <property type="entry name" value="Cupin_8"/>
</dbReference>
<evidence type="ECO:0000313" key="3">
    <source>
        <dbReference type="Proteomes" id="UP000568380"/>
    </source>
</evidence>
<dbReference type="SMART" id="SM00558">
    <property type="entry name" value="JmjC"/>
    <property type="match status" value="1"/>
</dbReference>
<dbReference type="PANTHER" id="PTHR12461">
    <property type="entry name" value="HYPOXIA-INDUCIBLE FACTOR 1 ALPHA INHIBITOR-RELATED"/>
    <property type="match status" value="1"/>
</dbReference>
<dbReference type="RefSeq" id="WP_184975563.1">
    <property type="nucleotide sequence ID" value="NZ_JACHIN010000027.1"/>
</dbReference>
<dbReference type="GO" id="GO:0005840">
    <property type="term" value="C:ribosome"/>
    <property type="evidence" value="ECO:0007669"/>
    <property type="project" value="UniProtKB-KW"/>
</dbReference>
<keyword evidence="2" id="KW-0687">Ribonucleoprotein</keyword>
<dbReference type="SUPFAM" id="SSF51197">
    <property type="entry name" value="Clavaminate synthase-like"/>
    <property type="match status" value="1"/>
</dbReference>
<dbReference type="AlphaFoldDB" id="A0A7W8AEX1"/>
<keyword evidence="2" id="KW-0689">Ribosomal protein</keyword>
<keyword evidence="3" id="KW-1185">Reference proteome</keyword>
<sequence length="296" mass="33848">MPITSPYSPVDVRPQLSAEEFYAEYVNKKPVLMPGALAELPAAQRWSLPYLASIAPDLPVRLKTGRVAEGKTTTVRLDDYSKTVTAWEQRGSDDVERPAYLHDVPLLTFIPELRQDLEPFPGHLFPAFFRDNWAVFPQFFVGPSQAVTTLHFDTLLTHNLFFQLDGSKRFVMVANEDRDRCYTYNWRWAEVNPEDPDYDRHPDFRGVRVMEAHVQAGDLFYMPPGTLHQVSSLSSSVSFNIDWHDKVSALRGIAAVRHGMPRQNLRYNLLLALGVYGRVPLKVLMPALRSYFTYIS</sequence>
<dbReference type="Pfam" id="PF13621">
    <property type="entry name" value="Cupin_8"/>
    <property type="match status" value="1"/>
</dbReference>
<dbReference type="Proteomes" id="UP000568380">
    <property type="component" value="Unassembled WGS sequence"/>
</dbReference>
<name>A0A7W8AEX1_9ACTN</name>
<evidence type="ECO:0000313" key="2">
    <source>
        <dbReference type="EMBL" id="MBB5084853.1"/>
    </source>
</evidence>
<gene>
    <name evidence="2" type="ORF">HNR40_010364</name>
</gene>
<dbReference type="PROSITE" id="PS51184">
    <property type="entry name" value="JMJC"/>
    <property type="match status" value="1"/>
</dbReference>
<accession>A0A7W8AEX1</accession>
<dbReference type="InterPro" id="IPR003347">
    <property type="entry name" value="JmjC_dom"/>
</dbReference>
<reference evidence="2 3" key="1">
    <citation type="submission" date="2020-08" db="EMBL/GenBank/DDBJ databases">
        <title>Genomic Encyclopedia of Type Strains, Phase IV (KMG-IV): sequencing the most valuable type-strain genomes for metagenomic binning, comparative biology and taxonomic classification.</title>
        <authorList>
            <person name="Goeker M."/>
        </authorList>
    </citation>
    <scope>NUCLEOTIDE SEQUENCE [LARGE SCALE GENOMIC DNA]</scope>
    <source>
        <strain evidence="2 3">DSM 45385</strain>
    </source>
</reference>
<dbReference type="PANTHER" id="PTHR12461:SF105">
    <property type="entry name" value="HYPOXIA-INDUCIBLE FACTOR 1-ALPHA INHIBITOR"/>
    <property type="match status" value="1"/>
</dbReference>
<protein>
    <submittedName>
        <fullName evidence="2">Ribosomal protein L16 Arg81 hydroxylase</fullName>
    </submittedName>
</protein>
<dbReference type="EMBL" id="JACHIN010000027">
    <property type="protein sequence ID" value="MBB5084853.1"/>
    <property type="molecule type" value="Genomic_DNA"/>
</dbReference>
<evidence type="ECO:0000259" key="1">
    <source>
        <dbReference type="PROSITE" id="PS51184"/>
    </source>
</evidence>